<dbReference type="Proteomes" id="UP000295818">
    <property type="component" value="Unassembled WGS sequence"/>
</dbReference>
<dbReference type="SUPFAM" id="SSF46785">
    <property type="entry name" value="Winged helix' DNA-binding domain"/>
    <property type="match status" value="1"/>
</dbReference>
<dbReference type="InterPro" id="IPR051797">
    <property type="entry name" value="TrmB-like"/>
</dbReference>
<keyword evidence="3" id="KW-1185">Reference proteome</keyword>
<sequence>MLKAAGLSETKEATYLALVRQGSASVTQVAERVGLTVVQVRRAVAALQREGFVHRTPPPQELVVPVPPELAVEQFIKSQELELERTRAAAQRLAAEAYSRPINRRTEELIEIVSGQAAVGWAFDRVQRTAQKEMRELVAPPYAASTEVNRTQLDRQAAGVAYRVVYDSSALADSVLAASAVSHVRSGEQARIADALPTKLAIADRELALLPLDWTTPAHDAALLVHPSNLLDALVALFETVWARASPLSVTESGGLSEEASMSAEDRYLLSLLVAGLTDDAAGARLGISRRTVARRVQQLMEQTNSRSRLQLGWQARERGWL</sequence>
<gene>
    <name evidence="2" type="ORF">EV644_101519</name>
</gene>
<dbReference type="RefSeq" id="WP_132187146.1">
    <property type="nucleotide sequence ID" value="NZ_SLWM01000001.1"/>
</dbReference>
<evidence type="ECO:0000313" key="2">
    <source>
        <dbReference type="EMBL" id="TCO31876.1"/>
    </source>
</evidence>
<dbReference type="Gene3D" id="1.10.10.10">
    <property type="entry name" value="Winged helix-like DNA-binding domain superfamily/Winged helix DNA-binding domain"/>
    <property type="match status" value="2"/>
</dbReference>
<dbReference type="InterPro" id="IPR000792">
    <property type="entry name" value="Tscrpt_reg_LuxR_C"/>
</dbReference>
<accession>A0ABY2BUB2</accession>
<dbReference type="Pfam" id="PF01978">
    <property type="entry name" value="TrmB"/>
    <property type="match status" value="1"/>
</dbReference>
<organism evidence="2 3">
    <name type="scientific">Kribbella orskensis</name>
    <dbReference type="NCBI Taxonomy" id="2512216"/>
    <lineage>
        <taxon>Bacteria</taxon>
        <taxon>Bacillati</taxon>
        <taxon>Actinomycetota</taxon>
        <taxon>Actinomycetes</taxon>
        <taxon>Propionibacteriales</taxon>
        <taxon>Kribbellaceae</taxon>
        <taxon>Kribbella</taxon>
    </lineage>
</organism>
<dbReference type="InterPro" id="IPR016032">
    <property type="entry name" value="Sig_transdc_resp-reg_C-effctor"/>
</dbReference>
<dbReference type="SUPFAM" id="SSF46894">
    <property type="entry name" value="C-terminal effector domain of the bipartite response regulators"/>
    <property type="match status" value="1"/>
</dbReference>
<dbReference type="InterPro" id="IPR036390">
    <property type="entry name" value="WH_DNA-bd_sf"/>
</dbReference>
<dbReference type="InterPro" id="IPR036388">
    <property type="entry name" value="WH-like_DNA-bd_sf"/>
</dbReference>
<evidence type="ECO:0000259" key="1">
    <source>
        <dbReference type="SMART" id="SM00421"/>
    </source>
</evidence>
<reference evidence="2 3" key="1">
    <citation type="journal article" date="2015" name="Stand. Genomic Sci.">
        <title>Genomic Encyclopedia of Bacterial and Archaeal Type Strains, Phase III: the genomes of soil and plant-associated and newly described type strains.</title>
        <authorList>
            <person name="Whitman W.B."/>
            <person name="Woyke T."/>
            <person name="Klenk H.P."/>
            <person name="Zhou Y."/>
            <person name="Lilburn T.G."/>
            <person name="Beck B.J."/>
            <person name="De Vos P."/>
            <person name="Vandamme P."/>
            <person name="Eisen J.A."/>
            <person name="Garrity G."/>
            <person name="Hugenholtz P."/>
            <person name="Kyrpides N.C."/>
        </authorList>
    </citation>
    <scope>NUCLEOTIDE SEQUENCE [LARGE SCALE GENOMIC DNA]</scope>
    <source>
        <strain evidence="2 3">VKM Ac-2538</strain>
    </source>
</reference>
<name>A0ABY2BUB2_9ACTN</name>
<dbReference type="EMBL" id="SLWM01000001">
    <property type="protein sequence ID" value="TCO31876.1"/>
    <property type="molecule type" value="Genomic_DNA"/>
</dbReference>
<dbReference type="SMART" id="SM00421">
    <property type="entry name" value="HTH_LUXR"/>
    <property type="match status" value="1"/>
</dbReference>
<feature type="domain" description="HTH luxR-type" evidence="1">
    <location>
        <begin position="259"/>
        <end position="316"/>
    </location>
</feature>
<dbReference type="PANTHER" id="PTHR34293">
    <property type="entry name" value="HTH-TYPE TRANSCRIPTIONAL REGULATOR TRMBL2"/>
    <property type="match status" value="1"/>
</dbReference>
<dbReference type="InterPro" id="IPR002831">
    <property type="entry name" value="Tscrpt_reg_TrmB_N"/>
</dbReference>
<comment type="caution">
    <text evidence="2">The sequence shown here is derived from an EMBL/GenBank/DDBJ whole genome shotgun (WGS) entry which is preliminary data.</text>
</comment>
<proteinExistence type="predicted"/>
<protein>
    <submittedName>
        <fullName evidence="2">Sugar-specific transcriptional regulator TrmB</fullName>
    </submittedName>
</protein>
<evidence type="ECO:0000313" key="3">
    <source>
        <dbReference type="Proteomes" id="UP000295818"/>
    </source>
</evidence>
<dbReference type="PANTHER" id="PTHR34293:SF1">
    <property type="entry name" value="HTH-TYPE TRANSCRIPTIONAL REGULATOR TRMBL2"/>
    <property type="match status" value="1"/>
</dbReference>